<reference evidence="3" key="1">
    <citation type="submission" date="2014-09" db="EMBL/GenBank/DDBJ databases">
        <authorList>
            <person name="Gomez-Valero L."/>
        </authorList>
    </citation>
    <scope>NUCLEOTIDE SEQUENCE [LARGE SCALE GENOMIC DNA]</scope>
    <source>
        <strain evidence="3">ATCC35250</strain>
    </source>
</reference>
<evidence type="ECO:0000313" key="3">
    <source>
        <dbReference type="Proteomes" id="UP000032803"/>
    </source>
</evidence>
<accession>A0A0A8UTN3</accession>
<feature type="compositionally biased region" description="Low complexity" evidence="1">
    <location>
        <begin position="180"/>
        <end position="203"/>
    </location>
</feature>
<dbReference type="PATRIC" id="fig|449.7.peg.1629"/>
<protein>
    <submittedName>
        <fullName evidence="2">Uncharacterized protein</fullName>
    </submittedName>
</protein>
<feature type="compositionally biased region" description="Gly residues" evidence="1">
    <location>
        <begin position="145"/>
        <end position="154"/>
    </location>
</feature>
<feature type="region of interest" description="Disordered" evidence="1">
    <location>
        <begin position="94"/>
        <end position="229"/>
    </location>
</feature>
<dbReference type="HOGENOM" id="CLU_1208573_0_0_6"/>
<name>A0A0A8UTN3_LEGHA</name>
<proteinExistence type="predicted"/>
<feature type="compositionally biased region" description="Basic and acidic residues" evidence="1">
    <location>
        <begin position="25"/>
        <end position="52"/>
    </location>
</feature>
<organism evidence="2 3">
    <name type="scientific">Legionella hackeliae</name>
    <dbReference type="NCBI Taxonomy" id="449"/>
    <lineage>
        <taxon>Bacteria</taxon>
        <taxon>Pseudomonadati</taxon>
        <taxon>Pseudomonadota</taxon>
        <taxon>Gammaproteobacteria</taxon>
        <taxon>Legionellales</taxon>
        <taxon>Legionellaceae</taxon>
        <taxon>Legionella</taxon>
    </lineage>
</organism>
<keyword evidence="3" id="KW-1185">Reference proteome</keyword>
<gene>
    <name evidence="2" type="ORF">LHA_3096</name>
</gene>
<dbReference type="EMBL" id="LN681225">
    <property type="protein sequence ID" value="CEK12083.1"/>
    <property type="molecule type" value="Genomic_DNA"/>
</dbReference>
<dbReference type="OrthoDB" id="10018143at2"/>
<feature type="compositionally biased region" description="Acidic residues" evidence="1">
    <location>
        <begin position="161"/>
        <end position="179"/>
    </location>
</feature>
<feature type="compositionally biased region" description="Acidic residues" evidence="1">
    <location>
        <begin position="109"/>
        <end position="141"/>
    </location>
</feature>
<dbReference type="AlphaFoldDB" id="A0A0A8UTN3"/>
<dbReference type="RefSeq" id="WP_045107162.1">
    <property type="nucleotide sequence ID" value="NZ_LN681225.1"/>
</dbReference>
<dbReference type="Proteomes" id="UP000032803">
    <property type="component" value="Chromosome I"/>
</dbReference>
<feature type="region of interest" description="Disordered" evidence="1">
    <location>
        <begin position="1"/>
        <end position="58"/>
    </location>
</feature>
<evidence type="ECO:0000256" key="1">
    <source>
        <dbReference type="SAM" id="MobiDB-lite"/>
    </source>
</evidence>
<evidence type="ECO:0000313" key="2">
    <source>
        <dbReference type="EMBL" id="CEK12083.1"/>
    </source>
</evidence>
<dbReference type="KEGG" id="lha:LHA_3096"/>
<sequence>MPGLEDAPDLMNTESSGSSYQSNQDDDKKPQAKQEAPKPKPKPTSDGKKEETTNDLQMKMVEQLKDLVSSTNNMLYGKFYDELEKSLKEGFQSGFGLKKQGKGKSTSDDGPDEAQDKDDIEDMEFGDDIESLYDDDDDLDTSFDGGSGPGGGSSGDNTHDDVEDMEFGDDIESVFDDSPMESMSMDSVSSPGGSSDGLQSMDGLSGGGGEGVSQVTEVVADNPEILAAL</sequence>
<feature type="compositionally biased region" description="Polar residues" evidence="1">
    <location>
        <begin position="12"/>
        <end position="23"/>
    </location>
</feature>